<evidence type="ECO:0000313" key="2">
    <source>
        <dbReference type="EMBL" id="MEQ5843447.1"/>
    </source>
</evidence>
<dbReference type="Proteomes" id="UP001469089">
    <property type="component" value="Unassembled WGS sequence"/>
</dbReference>
<feature type="chain" id="PRO_5046277740" evidence="1">
    <location>
        <begin position="25"/>
        <end position="54"/>
    </location>
</feature>
<dbReference type="EMBL" id="JAOALG010000002">
    <property type="protein sequence ID" value="MEQ5843447.1"/>
    <property type="molecule type" value="Genomic_DNA"/>
</dbReference>
<dbReference type="RefSeq" id="WP_157915212.1">
    <property type="nucleotide sequence ID" value="NZ_JAOALG010000002.1"/>
</dbReference>
<gene>
    <name evidence="2" type="ORF">N0A02_28735</name>
</gene>
<accession>A0ABV1LW55</accession>
<protein>
    <submittedName>
        <fullName evidence="2">Uncharacterized protein</fullName>
    </submittedName>
</protein>
<proteinExistence type="predicted"/>
<sequence length="54" mass="5734">MTMVTISAGLVSLALLGAVAAALARQLARDAAARARLQPVRVRVTDHSARRSRH</sequence>
<organism evidence="2 3">
    <name type="scientific">Paraburkholderia acidicola</name>
    <dbReference type="NCBI Taxonomy" id="1912599"/>
    <lineage>
        <taxon>Bacteria</taxon>
        <taxon>Pseudomonadati</taxon>
        <taxon>Pseudomonadota</taxon>
        <taxon>Betaproteobacteria</taxon>
        <taxon>Burkholderiales</taxon>
        <taxon>Burkholderiaceae</taxon>
        <taxon>Paraburkholderia</taxon>
    </lineage>
</organism>
<keyword evidence="1" id="KW-0732">Signal</keyword>
<evidence type="ECO:0000313" key="3">
    <source>
        <dbReference type="Proteomes" id="UP001469089"/>
    </source>
</evidence>
<feature type="signal peptide" evidence="1">
    <location>
        <begin position="1"/>
        <end position="24"/>
    </location>
</feature>
<keyword evidence="3" id="KW-1185">Reference proteome</keyword>
<name>A0ABV1LW55_9BURK</name>
<comment type="caution">
    <text evidence="2">The sequence shown here is derived from an EMBL/GenBank/DDBJ whole genome shotgun (WGS) entry which is preliminary data.</text>
</comment>
<reference evidence="2 3" key="1">
    <citation type="journal article" date="2024" name="Chem. Sci.">
        <title>Discovery of a lagriamide polyketide by integrated genome mining, isotopic labeling, and untargeted metabolomics.</title>
        <authorList>
            <person name="Fergusson C.H."/>
            <person name="Saulog J."/>
            <person name="Paulo B.S."/>
            <person name="Wilson D.M."/>
            <person name="Liu D.Y."/>
            <person name="Morehouse N.J."/>
            <person name="Waterworth S."/>
            <person name="Barkei J."/>
            <person name="Gray C.A."/>
            <person name="Kwan J.C."/>
            <person name="Eustaquio A.S."/>
            <person name="Linington R.G."/>
        </authorList>
    </citation>
    <scope>NUCLEOTIDE SEQUENCE [LARGE SCALE GENOMIC DNA]</scope>
    <source>
        <strain evidence="2 3">RL17-338-BIF-B</strain>
    </source>
</reference>
<evidence type="ECO:0000256" key="1">
    <source>
        <dbReference type="SAM" id="SignalP"/>
    </source>
</evidence>